<accession>A0A445ARY3</accession>
<name>A0A445ARY3_ARAHY</name>
<organism evidence="1 2">
    <name type="scientific">Arachis hypogaea</name>
    <name type="common">Peanut</name>
    <dbReference type="NCBI Taxonomy" id="3818"/>
    <lineage>
        <taxon>Eukaryota</taxon>
        <taxon>Viridiplantae</taxon>
        <taxon>Streptophyta</taxon>
        <taxon>Embryophyta</taxon>
        <taxon>Tracheophyta</taxon>
        <taxon>Spermatophyta</taxon>
        <taxon>Magnoliopsida</taxon>
        <taxon>eudicotyledons</taxon>
        <taxon>Gunneridae</taxon>
        <taxon>Pentapetalae</taxon>
        <taxon>rosids</taxon>
        <taxon>fabids</taxon>
        <taxon>Fabales</taxon>
        <taxon>Fabaceae</taxon>
        <taxon>Papilionoideae</taxon>
        <taxon>50 kb inversion clade</taxon>
        <taxon>dalbergioids sensu lato</taxon>
        <taxon>Dalbergieae</taxon>
        <taxon>Pterocarpus clade</taxon>
        <taxon>Arachis</taxon>
    </lineage>
</organism>
<dbReference type="Proteomes" id="UP000289738">
    <property type="component" value="Chromosome B01"/>
</dbReference>
<evidence type="ECO:0000313" key="1">
    <source>
        <dbReference type="EMBL" id="RYR29134.1"/>
    </source>
</evidence>
<evidence type="ECO:0000313" key="2">
    <source>
        <dbReference type="Proteomes" id="UP000289738"/>
    </source>
</evidence>
<gene>
    <name evidence="1" type="ORF">Ahy_B01g053446</name>
</gene>
<dbReference type="EMBL" id="SDMP01000011">
    <property type="protein sequence ID" value="RYR29134.1"/>
    <property type="molecule type" value="Genomic_DNA"/>
</dbReference>
<dbReference type="AlphaFoldDB" id="A0A445ARY3"/>
<keyword evidence="2" id="KW-1185">Reference proteome</keyword>
<reference evidence="1 2" key="1">
    <citation type="submission" date="2019-01" db="EMBL/GenBank/DDBJ databases">
        <title>Sequencing of cultivated peanut Arachis hypogaea provides insights into genome evolution and oil improvement.</title>
        <authorList>
            <person name="Chen X."/>
        </authorList>
    </citation>
    <scope>NUCLEOTIDE SEQUENCE [LARGE SCALE GENOMIC DNA]</scope>
    <source>
        <strain evidence="2">cv. Fuhuasheng</strain>
        <tissue evidence="1">Leaves</tissue>
    </source>
</reference>
<sequence>MNPYQAHHVSNNEDANAEPVDIYEKEGEELNDFTMSQPTIFKPYDHPAHYFTLNLDAMNKDWSFSQRGSEDDPMHKFEIGQQFENKEELVIAIKLYSIRMVVEYKILESDQLNGSHSCMQTTLGQDHGRLDLKVVADYIHYGKVDPTISIRVL</sequence>
<comment type="caution">
    <text evidence="1">The sequence shown here is derived from an EMBL/GenBank/DDBJ whole genome shotgun (WGS) entry which is preliminary data.</text>
</comment>
<protein>
    <submittedName>
        <fullName evidence="1">Uncharacterized protein</fullName>
    </submittedName>
</protein>
<proteinExistence type="predicted"/>